<feature type="signal peptide" evidence="2">
    <location>
        <begin position="1"/>
        <end position="25"/>
    </location>
</feature>
<reference evidence="3" key="2">
    <citation type="journal article" date="2015" name="Data Brief">
        <title>Shoot transcriptome of the giant reed, Arundo donax.</title>
        <authorList>
            <person name="Barrero R.A."/>
            <person name="Guerrero F.D."/>
            <person name="Moolhuijzen P."/>
            <person name="Goolsby J.A."/>
            <person name="Tidwell J."/>
            <person name="Bellgard S.E."/>
            <person name="Bellgard M.I."/>
        </authorList>
    </citation>
    <scope>NUCLEOTIDE SEQUENCE</scope>
    <source>
        <tissue evidence="3">Shoot tissue taken approximately 20 cm above the soil surface</tissue>
    </source>
</reference>
<sequence length="110" mass="12131">MPPSLRTTVWCQLWSLRSFLTVSTASTGPSRSHRRCGRRHSTTWLRTMSCLRASSSSPAWLPLVLSARTRPPLSKLLTTPSSSSTEGSPQLSQASCSYLVASLRGRRPRT</sequence>
<dbReference type="AlphaFoldDB" id="A0A0A9CWN8"/>
<evidence type="ECO:0000313" key="3">
    <source>
        <dbReference type="EMBL" id="JAD77805.1"/>
    </source>
</evidence>
<organism evidence="3">
    <name type="scientific">Arundo donax</name>
    <name type="common">Giant reed</name>
    <name type="synonym">Donax arundinaceus</name>
    <dbReference type="NCBI Taxonomy" id="35708"/>
    <lineage>
        <taxon>Eukaryota</taxon>
        <taxon>Viridiplantae</taxon>
        <taxon>Streptophyta</taxon>
        <taxon>Embryophyta</taxon>
        <taxon>Tracheophyta</taxon>
        <taxon>Spermatophyta</taxon>
        <taxon>Magnoliopsida</taxon>
        <taxon>Liliopsida</taxon>
        <taxon>Poales</taxon>
        <taxon>Poaceae</taxon>
        <taxon>PACMAD clade</taxon>
        <taxon>Arundinoideae</taxon>
        <taxon>Arundineae</taxon>
        <taxon>Arundo</taxon>
    </lineage>
</organism>
<dbReference type="EMBL" id="GBRH01220090">
    <property type="protein sequence ID" value="JAD77805.1"/>
    <property type="molecule type" value="Transcribed_RNA"/>
</dbReference>
<evidence type="ECO:0000256" key="2">
    <source>
        <dbReference type="SAM" id="SignalP"/>
    </source>
</evidence>
<name>A0A0A9CWN8_ARUDO</name>
<feature type="region of interest" description="Disordered" evidence="1">
    <location>
        <begin position="73"/>
        <end position="93"/>
    </location>
</feature>
<keyword evidence="2" id="KW-0732">Signal</keyword>
<proteinExistence type="predicted"/>
<protein>
    <submittedName>
        <fullName evidence="3">IDP1438</fullName>
    </submittedName>
</protein>
<evidence type="ECO:0000256" key="1">
    <source>
        <dbReference type="SAM" id="MobiDB-lite"/>
    </source>
</evidence>
<feature type="compositionally biased region" description="Low complexity" evidence="1">
    <location>
        <begin position="73"/>
        <end position="92"/>
    </location>
</feature>
<reference evidence="3" key="1">
    <citation type="submission" date="2014-09" db="EMBL/GenBank/DDBJ databases">
        <authorList>
            <person name="Magalhaes I.L.F."/>
            <person name="Oliveira U."/>
            <person name="Santos F.R."/>
            <person name="Vidigal T.H.D.A."/>
            <person name="Brescovit A.D."/>
            <person name="Santos A.J."/>
        </authorList>
    </citation>
    <scope>NUCLEOTIDE SEQUENCE</scope>
    <source>
        <tissue evidence="3">Shoot tissue taken approximately 20 cm above the soil surface</tissue>
    </source>
</reference>
<accession>A0A0A9CWN8</accession>
<feature type="chain" id="PRO_5002043371" evidence="2">
    <location>
        <begin position="26"/>
        <end position="110"/>
    </location>
</feature>